<feature type="region of interest" description="Disordered" evidence="1">
    <location>
        <begin position="1"/>
        <end position="49"/>
    </location>
</feature>
<dbReference type="GeneID" id="18668837"/>
<dbReference type="EMBL" id="CP001340">
    <property type="protein sequence ID" value="AHI88542.1"/>
    <property type="molecule type" value="Genomic_DNA"/>
</dbReference>
<gene>
    <name evidence="2" type="ordered locus">CCNA_03939</name>
</gene>
<name>A0A0H3J435_CAUVN</name>
<keyword evidence="3" id="KW-1185">Reference proteome</keyword>
<accession>A0A0H3J435</accession>
<dbReference type="AlphaFoldDB" id="A0A0H3J435"/>
<sequence>MMRSVWALVTNRRRRGDSENTQRPKATSPIEMAMGIRPDHSAGPSCLTRPSSVSCVTLIAVRTRVSRLPSSADMMLASLIAANGATSAPLARRAHT</sequence>
<dbReference type="KEGG" id="ccs:CCNA_03939"/>
<protein>
    <submittedName>
        <fullName evidence="2">Uncharacterized protein</fullName>
    </submittedName>
</protein>
<evidence type="ECO:0000256" key="1">
    <source>
        <dbReference type="SAM" id="MobiDB-lite"/>
    </source>
</evidence>
<dbReference type="RefSeq" id="WP_024265616.1">
    <property type="nucleotide sequence ID" value="NC_011916.1"/>
</dbReference>
<proteinExistence type="predicted"/>
<organism evidence="2 3">
    <name type="scientific">Caulobacter vibrioides (strain NA1000 / CB15N)</name>
    <name type="common">Caulobacter crescentus</name>
    <dbReference type="NCBI Taxonomy" id="565050"/>
    <lineage>
        <taxon>Bacteria</taxon>
        <taxon>Pseudomonadati</taxon>
        <taxon>Pseudomonadota</taxon>
        <taxon>Alphaproteobacteria</taxon>
        <taxon>Caulobacterales</taxon>
        <taxon>Caulobacteraceae</taxon>
        <taxon>Caulobacter</taxon>
    </lineage>
</organism>
<evidence type="ECO:0000313" key="3">
    <source>
        <dbReference type="Proteomes" id="UP000001364"/>
    </source>
</evidence>
<reference evidence="2 3" key="1">
    <citation type="journal article" date="2010" name="J. Bacteriol.">
        <title>The genetic basis of laboratory adaptation in Caulobacter crescentus.</title>
        <authorList>
            <person name="Marks M.E."/>
            <person name="Castro-Rojas C.M."/>
            <person name="Teiling C."/>
            <person name="Du L."/>
            <person name="Kapatral V."/>
            <person name="Walunas T.L."/>
            <person name="Crosson S."/>
        </authorList>
    </citation>
    <scope>NUCLEOTIDE SEQUENCE [LARGE SCALE GENOMIC DNA]</scope>
    <source>
        <strain evidence="3">NA1000 / CB15N</strain>
    </source>
</reference>
<dbReference type="RefSeq" id="YP_009020511.1">
    <property type="nucleotide sequence ID" value="NC_011916.1"/>
</dbReference>
<evidence type="ECO:0000313" key="2">
    <source>
        <dbReference type="EMBL" id="AHI88542.1"/>
    </source>
</evidence>
<dbReference type="HOGENOM" id="CLU_2354623_0_0_5"/>
<dbReference type="Proteomes" id="UP000001364">
    <property type="component" value="Chromosome"/>
</dbReference>